<keyword evidence="2" id="KW-1185">Reference proteome</keyword>
<name>A0A5N6ZC35_9EURO</name>
<dbReference type="AlphaFoldDB" id="A0A5N6ZC35"/>
<protein>
    <submittedName>
        <fullName evidence="1">Uncharacterized protein</fullName>
    </submittedName>
</protein>
<evidence type="ECO:0000313" key="1">
    <source>
        <dbReference type="EMBL" id="KAE8355214.1"/>
    </source>
</evidence>
<organism evidence="1 2">
    <name type="scientific">Aspergillus coremiiformis</name>
    <dbReference type="NCBI Taxonomy" id="138285"/>
    <lineage>
        <taxon>Eukaryota</taxon>
        <taxon>Fungi</taxon>
        <taxon>Dikarya</taxon>
        <taxon>Ascomycota</taxon>
        <taxon>Pezizomycotina</taxon>
        <taxon>Eurotiomycetes</taxon>
        <taxon>Eurotiomycetidae</taxon>
        <taxon>Eurotiales</taxon>
        <taxon>Aspergillaceae</taxon>
        <taxon>Aspergillus</taxon>
        <taxon>Aspergillus subgen. Circumdati</taxon>
    </lineage>
</organism>
<dbReference type="Proteomes" id="UP000327118">
    <property type="component" value="Unassembled WGS sequence"/>
</dbReference>
<gene>
    <name evidence="1" type="ORF">BDV28DRAFT_129517</name>
</gene>
<accession>A0A5N6ZC35</accession>
<reference evidence="2" key="1">
    <citation type="submission" date="2019-04" db="EMBL/GenBank/DDBJ databases">
        <title>Friends and foes A comparative genomics studyof 23 Aspergillus species from section Flavi.</title>
        <authorList>
            <consortium name="DOE Joint Genome Institute"/>
            <person name="Kjaerbolling I."/>
            <person name="Vesth T."/>
            <person name="Frisvad J.C."/>
            <person name="Nybo J.L."/>
            <person name="Theobald S."/>
            <person name="Kildgaard S."/>
            <person name="Isbrandt T."/>
            <person name="Kuo A."/>
            <person name="Sato A."/>
            <person name="Lyhne E.K."/>
            <person name="Kogle M.E."/>
            <person name="Wiebenga A."/>
            <person name="Kun R.S."/>
            <person name="Lubbers R.J."/>
            <person name="Makela M.R."/>
            <person name="Barry K."/>
            <person name="Chovatia M."/>
            <person name="Clum A."/>
            <person name="Daum C."/>
            <person name="Haridas S."/>
            <person name="He G."/>
            <person name="LaButti K."/>
            <person name="Lipzen A."/>
            <person name="Mondo S."/>
            <person name="Riley R."/>
            <person name="Salamov A."/>
            <person name="Simmons B.A."/>
            <person name="Magnuson J.K."/>
            <person name="Henrissat B."/>
            <person name="Mortensen U.H."/>
            <person name="Larsen T.O."/>
            <person name="Devries R.P."/>
            <person name="Grigoriev I.V."/>
            <person name="Machida M."/>
            <person name="Baker S.E."/>
            <person name="Andersen M.R."/>
        </authorList>
    </citation>
    <scope>NUCLEOTIDE SEQUENCE [LARGE SCALE GENOMIC DNA]</scope>
    <source>
        <strain evidence="2">CBS 553.77</strain>
    </source>
</reference>
<dbReference type="EMBL" id="ML739057">
    <property type="protein sequence ID" value="KAE8355214.1"/>
    <property type="molecule type" value="Genomic_DNA"/>
</dbReference>
<sequence length="127" mass="14397">MLPASCSPPISTDDGFIEESHRAGGPNLCGFPSVFCGTISVEECPMEDIWTIATKWDIKIITFYMGNFKPRFELSKEPTPTLRLRAPNKSKTHWLEAAREIYQRLCEDGLHIAVEILDESYDFLSNI</sequence>
<dbReference type="OrthoDB" id="5424209at2759"/>
<evidence type="ECO:0000313" key="2">
    <source>
        <dbReference type="Proteomes" id="UP000327118"/>
    </source>
</evidence>
<proteinExistence type="predicted"/>